<evidence type="ECO:0000259" key="8">
    <source>
        <dbReference type="PROSITE" id="PS50835"/>
    </source>
</evidence>
<feature type="region of interest" description="Disordered" evidence="5">
    <location>
        <begin position="475"/>
        <end position="751"/>
    </location>
</feature>
<proteinExistence type="predicted"/>
<evidence type="ECO:0000256" key="1">
    <source>
        <dbReference type="ARBA" id="ARBA00022614"/>
    </source>
</evidence>
<dbReference type="SMART" id="SM00364">
    <property type="entry name" value="LRR_BAC"/>
    <property type="match status" value="4"/>
</dbReference>
<dbReference type="Pfam" id="PF13855">
    <property type="entry name" value="LRR_8"/>
    <property type="match status" value="1"/>
</dbReference>
<feature type="region of interest" description="Disordered" evidence="5">
    <location>
        <begin position="378"/>
        <end position="430"/>
    </location>
</feature>
<feature type="compositionally biased region" description="Polar residues" evidence="5">
    <location>
        <begin position="706"/>
        <end position="716"/>
    </location>
</feature>
<dbReference type="InterPro" id="IPR032675">
    <property type="entry name" value="LRR_dom_sf"/>
</dbReference>
<keyword evidence="4" id="KW-1015">Disulfide bond</keyword>
<dbReference type="PANTHER" id="PTHR24369:SF211">
    <property type="entry name" value="LEUCINE-RICH REPEAT-CONTAINING PROTEIN 15-LIKE"/>
    <property type="match status" value="1"/>
</dbReference>
<keyword evidence="6" id="KW-1133">Transmembrane helix</keyword>
<dbReference type="SMART" id="SM00369">
    <property type="entry name" value="LRR_TYP"/>
    <property type="match status" value="5"/>
</dbReference>
<name>A0A8J9ZC02_BRALA</name>
<dbReference type="Gene3D" id="3.80.10.10">
    <property type="entry name" value="Ribonuclease Inhibitor"/>
    <property type="match status" value="2"/>
</dbReference>
<dbReference type="InterPro" id="IPR003591">
    <property type="entry name" value="Leu-rich_rpt_typical-subtyp"/>
</dbReference>
<keyword evidence="3" id="KW-0677">Repeat</keyword>
<dbReference type="SUPFAM" id="SSF48726">
    <property type="entry name" value="Immunoglobulin"/>
    <property type="match status" value="1"/>
</dbReference>
<dbReference type="AlphaFoldDB" id="A0A8J9ZC02"/>
<protein>
    <submittedName>
        <fullName evidence="9">PXDN protein</fullName>
    </submittedName>
</protein>
<keyword evidence="6" id="KW-0472">Membrane</keyword>
<dbReference type="OrthoDB" id="9229163at2759"/>
<evidence type="ECO:0000313" key="9">
    <source>
        <dbReference type="EMBL" id="CAH1250741.1"/>
    </source>
</evidence>
<feature type="compositionally biased region" description="Basic and acidic residues" evidence="5">
    <location>
        <begin position="738"/>
        <end position="751"/>
    </location>
</feature>
<evidence type="ECO:0000256" key="4">
    <source>
        <dbReference type="ARBA" id="ARBA00023157"/>
    </source>
</evidence>
<feature type="chain" id="PRO_5035450902" evidence="7">
    <location>
        <begin position="25"/>
        <end position="751"/>
    </location>
</feature>
<evidence type="ECO:0000313" key="10">
    <source>
        <dbReference type="Proteomes" id="UP000838412"/>
    </source>
</evidence>
<dbReference type="InterPro" id="IPR007110">
    <property type="entry name" value="Ig-like_dom"/>
</dbReference>
<feature type="signal peptide" evidence="7">
    <location>
        <begin position="1"/>
        <end position="24"/>
    </location>
</feature>
<dbReference type="InterPro" id="IPR013783">
    <property type="entry name" value="Ig-like_fold"/>
</dbReference>
<feature type="transmembrane region" description="Helical" evidence="6">
    <location>
        <begin position="437"/>
        <end position="459"/>
    </location>
</feature>
<keyword evidence="2 7" id="KW-0732">Signal</keyword>
<dbReference type="InterPro" id="IPR003599">
    <property type="entry name" value="Ig_sub"/>
</dbReference>
<dbReference type="InterPro" id="IPR036179">
    <property type="entry name" value="Ig-like_dom_sf"/>
</dbReference>
<sequence length="751" mass="81966">MASSVKVLLWTLSLMLATTDHVYGSRACNEDSGNMRCACSSDLIGGVTVDCNGENLEEIPDGIPPKTKMLELDHNQISVLPTNKFARFPDLTRLSIDDNGLSVIQSGAFTDLSRLDLLSLRFNALTSLPCSEFATLPNLRKLTVQGNPISSIPDDCFVNLVNLELLYLSDMRLRSISHVPFQNLPRLRYLDISGNRLRTLPPPFCNQGLNLIPTISLDSNPWVCDCSLKSIRPCSNISSAITCAMPSTLRGLTMGTVSTERMACSSTAITVEPSDAVATVGQAVYIRCQADGVPRKDITWWKMSRSIGGELFRKDDLIAFQSVKPEDAGIYICEALTSWAVASLVVLPAPPTTTPPPTTAQTTIVSPTKKALLPVNPAVKPASTDTPLPRIQPTSRNTPLPKVAGPMSSVTTVTTTPEQVSKGKRGGGGSTQFDWKMVAAAAGGAIVTLLIIGAVCYVWHKRRWKKSLQDYEGPVPLGDLESTHDDTDSVRSARSTHSNRSNRSNRSKSSNSITVRNGPRAIPDQVDDSNLQEDDIDLYVEMEKAQRRGGRRPAGSRASAPRRHGSNLAVDNSSRRGSRTSLASRVSSRAPSRASSRASSRGNTSNRRDGRNRSGYTSADSARASRRRDDIMSSQRIVIEVDDYDEEGEVDDYQDTPDGTPINPRRANMKSPLVGMKRGTMSRSRSSENTRRAHNGDREVDIDSGKGSSKDITMLTSDEDYNGVHSDVPLSKGRRKRPVEFEGRRHSDMVY</sequence>
<accession>A0A8J9ZC02</accession>
<keyword evidence="10" id="KW-1185">Reference proteome</keyword>
<feature type="compositionally biased region" description="Basic and acidic residues" evidence="5">
    <location>
        <begin position="685"/>
        <end position="704"/>
    </location>
</feature>
<gene>
    <name evidence="9" type="primary">PXDN</name>
    <name evidence="9" type="ORF">BLAG_LOCUS11351</name>
</gene>
<dbReference type="SUPFAM" id="SSF52058">
    <property type="entry name" value="L domain-like"/>
    <property type="match status" value="1"/>
</dbReference>
<feature type="compositionally biased region" description="Low complexity" evidence="5">
    <location>
        <begin position="492"/>
        <end position="512"/>
    </location>
</feature>
<dbReference type="InterPro" id="IPR050541">
    <property type="entry name" value="LRR_TM_domain-containing"/>
</dbReference>
<evidence type="ECO:0000256" key="6">
    <source>
        <dbReference type="SAM" id="Phobius"/>
    </source>
</evidence>
<feature type="compositionally biased region" description="Basic and acidic residues" evidence="5">
    <location>
        <begin position="481"/>
        <end position="491"/>
    </location>
</feature>
<dbReference type="EMBL" id="OV696703">
    <property type="protein sequence ID" value="CAH1250741.1"/>
    <property type="molecule type" value="Genomic_DNA"/>
</dbReference>
<dbReference type="InterPro" id="IPR003598">
    <property type="entry name" value="Ig_sub2"/>
</dbReference>
<evidence type="ECO:0000256" key="7">
    <source>
        <dbReference type="SAM" id="SignalP"/>
    </source>
</evidence>
<feature type="compositionally biased region" description="Acidic residues" evidence="5">
    <location>
        <begin position="525"/>
        <end position="540"/>
    </location>
</feature>
<dbReference type="PROSITE" id="PS50835">
    <property type="entry name" value="IG_LIKE"/>
    <property type="match status" value="1"/>
</dbReference>
<evidence type="ECO:0000256" key="2">
    <source>
        <dbReference type="ARBA" id="ARBA00022729"/>
    </source>
</evidence>
<keyword evidence="6" id="KW-0812">Transmembrane</keyword>
<feature type="compositionally biased region" description="Acidic residues" evidence="5">
    <location>
        <begin position="640"/>
        <end position="655"/>
    </location>
</feature>
<dbReference type="SMART" id="SM00408">
    <property type="entry name" value="IGc2"/>
    <property type="match status" value="1"/>
</dbReference>
<feature type="domain" description="Ig-like" evidence="8">
    <location>
        <begin position="267"/>
        <end position="335"/>
    </location>
</feature>
<dbReference type="PANTHER" id="PTHR24369">
    <property type="entry name" value="ANTIGEN BSP, PUTATIVE-RELATED"/>
    <property type="match status" value="1"/>
</dbReference>
<dbReference type="GO" id="GO:0005886">
    <property type="term" value="C:plasma membrane"/>
    <property type="evidence" value="ECO:0007669"/>
    <property type="project" value="TreeGrafter"/>
</dbReference>
<dbReference type="InterPro" id="IPR001611">
    <property type="entry name" value="Leu-rich_rpt"/>
</dbReference>
<dbReference type="PROSITE" id="PS51450">
    <property type="entry name" value="LRR"/>
    <property type="match status" value="2"/>
</dbReference>
<dbReference type="SMART" id="SM00409">
    <property type="entry name" value="IG"/>
    <property type="match status" value="1"/>
</dbReference>
<organism evidence="9 10">
    <name type="scientific">Branchiostoma lanceolatum</name>
    <name type="common">Common lancelet</name>
    <name type="synonym">Amphioxus lanceolatum</name>
    <dbReference type="NCBI Taxonomy" id="7740"/>
    <lineage>
        <taxon>Eukaryota</taxon>
        <taxon>Metazoa</taxon>
        <taxon>Chordata</taxon>
        <taxon>Cephalochordata</taxon>
        <taxon>Leptocardii</taxon>
        <taxon>Amphioxiformes</taxon>
        <taxon>Branchiostomatidae</taxon>
        <taxon>Branchiostoma</taxon>
    </lineage>
</organism>
<dbReference type="Proteomes" id="UP000838412">
    <property type="component" value="Chromosome 18"/>
</dbReference>
<dbReference type="Pfam" id="PF13927">
    <property type="entry name" value="Ig_3"/>
    <property type="match status" value="1"/>
</dbReference>
<evidence type="ECO:0000256" key="5">
    <source>
        <dbReference type="SAM" id="MobiDB-lite"/>
    </source>
</evidence>
<evidence type="ECO:0000256" key="3">
    <source>
        <dbReference type="ARBA" id="ARBA00022737"/>
    </source>
</evidence>
<dbReference type="Gene3D" id="2.60.40.10">
    <property type="entry name" value="Immunoglobulins"/>
    <property type="match status" value="1"/>
</dbReference>
<feature type="compositionally biased region" description="Low complexity" evidence="5">
    <location>
        <begin position="581"/>
        <end position="605"/>
    </location>
</feature>
<reference evidence="9" key="1">
    <citation type="submission" date="2022-01" db="EMBL/GenBank/DDBJ databases">
        <authorList>
            <person name="Braso-Vives M."/>
        </authorList>
    </citation>
    <scope>NUCLEOTIDE SEQUENCE</scope>
</reference>
<keyword evidence="1" id="KW-0433">Leucine-rich repeat</keyword>